<evidence type="ECO:0000313" key="2">
    <source>
        <dbReference type="Proteomes" id="UP001148737"/>
    </source>
</evidence>
<reference evidence="1" key="1">
    <citation type="submission" date="2022-07" db="EMBL/GenBank/DDBJ databases">
        <title>Genome Sequence of Lecanicillium saksenae.</title>
        <authorList>
            <person name="Buettner E."/>
        </authorList>
    </citation>
    <scope>NUCLEOTIDE SEQUENCE</scope>
    <source>
        <strain evidence="1">VT-O1</strain>
    </source>
</reference>
<organism evidence="1 2">
    <name type="scientific">Lecanicillium saksenae</name>
    <dbReference type="NCBI Taxonomy" id="468837"/>
    <lineage>
        <taxon>Eukaryota</taxon>
        <taxon>Fungi</taxon>
        <taxon>Dikarya</taxon>
        <taxon>Ascomycota</taxon>
        <taxon>Pezizomycotina</taxon>
        <taxon>Sordariomycetes</taxon>
        <taxon>Hypocreomycetidae</taxon>
        <taxon>Hypocreales</taxon>
        <taxon>Cordycipitaceae</taxon>
        <taxon>Lecanicillium</taxon>
    </lineage>
</organism>
<comment type="caution">
    <text evidence="1">The sequence shown here is derived from an EMBL/GenBank/DDBJ whole genome shotgun (WGS) entry which is preliminary data.</text>
</comment>
<name>A0ACC1QHP7_9HYPO</name>
<keyword evidence="2" id="KW-1185">Reference proteome</keyword>
<proteinExistence type="predicted"/>
<gene>
    <name evidence="1" type="ORF">NLG97_g9499</name>
</gene>
<evidence type="ECO:0000313" key="1">
    <source>
        <dbReference type="EMBL" id="KAJ3475328.1"/>
    </source>
</evidence>
<protein>
    <submittedName>
        <fullName evidence="1">Uncharacterized protein</fullName>
    </submittedName>
</protein>
<accession>A0ACC1QHP7</accession>
<dbReference type="EMBL" id="JANAKD010001982">
    <property type="protein sequence ID" value="KAJ3475328.1"/>
    <property type="molecule type" value="Genomic_DNA"/>
</dbReference>
<sequence length="222" mass="24593">MFNPDHNPILRYALNKSLYEQFCAGQDADEVAETVARVKDIGFTGAILGYARETPTEMPQNRIQPTPEDKADKDISDWLENSLETARLARAGDFVALKFTGAGSLAHEQLRNGSLPGPYLTESINRICQFARDRGVRVLIDGEHDELQTTIDKWTLDLAARYNTIAGKAIVFGTYQSYKKTMPEVLVSHLEEARSRGFTLGVKLVRANLTQTPATTPPPPVS</sequence>
<dbReference type="Proteomes" id="UP001148737">
    <property type="component" value="Unassembled WGS sequence"/>
</dbReference>